<dbReference type="Pfam" id="PF13520">
    <property type="entry name" value="AA_permease_2"/>
    <property type="match status" value="1"/>
</dbReference>
<feature type="transmembrane region" description="Helical" evidence="6">
    <location>
        <begin position="283"/>
        <end position="312"/>
    </location>
</feature>
<dbReference type="InterPro" id="IPR002293">
    <property type="entry name" value="AA/rel_permease1"/>
</dbReference>
<comment type="caution">
    <text evidence="7">The sequence shown here is derived from an EMBL/GenBank/DDBJ whole genome shotgun (WGS) entry which is preliminary data.</text>
</comment>
<feature type="transmembrane region" description="Helical" evidence="6">
    <location>
        <begin position="96"/>
        <end position="124"/>
    </location>
</feature>
<feature type="transmembrane region" description="Helical" evidence="6">
    <location>
        <begin position="56"/>
        <end position="75"/>
    </location>
</feature>
<dbReference type="Proteomes" id="UP000715441">
    <property type="component" value="Unassembled WGS sequence"/>
</dbReference>
<evidence type="ECO:0000256" key="1">
    <source>
        <dbReference type="ARBA" id="ARBA00004651"/>
    </source>
</evidence>
<feature type="transmembrane region" description="Helical" evidence="6">
    <location>
        <begin position="425"/>
        <end position="443"/>
    </location>
</feature>
<evidence type="ECO:0000256" key="3">
    <source>
        <dbReference type="ARBA" id="ARBA00022692"/>
    </source>
</evidence>
<feature type="transmembrane region" description="Helical" evidence="6">
    <location>
        <begin position="205"/>
        <end position="226"/>
    </location>
</feature>
<dbReference type="PANTHER" id="PTHR42770">
    <property type="entry name" value="AMINO ACID TRANSPORTER-RELATED"/>
    <property type="match status" value="1"/>
</dbReference>
<feature type="transmembrane region" description="Helical" evidence="6">
    <location>
        <begin position="400"/>
        <end position="419"/>
    </location>
</feature>
<keyword evidence="8" id="KW-1185">Reference proteome</keyword>
<dbReference type="PIRSF" id="PIRSF006060">
    <property type="entry name" value="AA_transporter"/>
    <property type="match status" value="1"/>
</dbReference>
<evidence type="ECO:0000256" key="6">
    <source>
        <dbReference type="SAM" id="Phobius"/>
    </source>
</evidence>
<gene>
    <name evidence="7" type="ORF">HFP15_07505</name>
</gene>
<evidence type="ECO:0000256" key="5">
    <source>
        <dbReference type="ARBA" id="ARBA00023136"/>
    </source>
</evidence>
<keyword evidence="2" id="KW-1003">Cell membrane</keyword>
<feature type="transmembrane region" description="Helical" evidence="6">
    <location>
        <begin position="363"/>
        <end position="388"/>
    </location>
</feature>
<name>A0ABX1IYX5_9PSEU</name>
<evidence type="ECO:0000313" key="7">
    <source>
        <dbReference type="EMBL" id="NKQ52725.1"/>
    </source>
</evidence>
<comment type="subcellular location">
    <subcellularLocation>
        <location evidence="1">Cell membrane</location>
        <topology evidence="1">Multi-pass membrane protein</topology>
    </subcellularLocation>
</comment>
<accession>A0ABX1IYX5</accession>
<evidence type="ECO:0000313" key="8">
    <source>
        <dbReference type="Proteomes" id="UP000715441"/>
    </source>
</evidence>
<feature type="transmembrane region" description="Helical" evidence="6">
    <location>
        <begin position="165"/>
        <end position="185"/>
    </location>
</feature>
<feature type="transmembrane region" description="Helical" evidence="6">
    <location>
        <begin position="333"/>
        <end position="357"/>
    </location>
</feature>
<proteinExistence type="predicted"/>
<reference evidence="7 8" key="1">
    <citation type="submission" date="2020-04" db="EMBL/GenBank/DDBJ databases">
        <title>Novel species.</title>
        <authorList>
            <person name="Teo W.F.A."/>
            <person name="Lipun K."/>
            <person name="Srisuk N."/>
            <person name="Duangmal K."/>
        </authorList>
    </citation>
    <scope>NUCLEOTIDE SEQUENCE [LARGE SCALE GENOMIC DNA]</scope>
    <source>
        <strain evidence="7 8">K13G38</strain>
    </source>
</reference>
<dbReference type="InterPro" id="IPR050367">
    <property type="entry name" value="APC_superfamily"/>
</dbReference>
<evidence type="ECO:0000256" key="4">
    <source>
        <dbReference type="ARBA" id="ARBA00022989"/>
    </source>
</evidence>
<keyword evidence="4 6" id="KW-1133">Transmembrane helix</keyword>
<dbReference type="Gene3D" id="1.20.1740.10">
    <property type="entry name" value="Amino acid/polyamine transporter I"/>
    <property type="match status" value="1"/>
</dbReference>
<sequence length="468" mass="47816">MLLHGLRAESPMSGLDRRNLGPLQVLAQSISAAAPSAAMAAAPAVAAANAGTGVLWSFLAATVLALLIGLCIAQFTRRMAAAGSLYSLTAKGLGPVGGFAGGWALVIGYALLAMAALAGSGLYLRDLLDRAGVSTGWGVVAAVVVVLGGAAAVLVLRGVRLSAQVVLVTEALSITMMLVVFGLLLGRTGPSLAAFGMDHGLSGTVAGMLPALGAFIGFEAGASFGVEARRPFQSVPRAVQVTAALCGVLYLVAAYTQVVGLRGALAGQVEPVMTLAALQQVPWLSYLLDVGIAGSFFACVLATTSALVRVLLSMGREGVLPARFGLTHRRFHTPHVAIAITVPVIVAVPVLLLAVGAVPQQMFVALLNIAVFGYLIAYLLVCVAAPVFLHRIGELTRGAVAAAAVTSVALLAALVTFTVSAVDGWYPVVFAALAVCGACWFAWARPHRLPAVGIYDETTEADVLDGRS</sequence>
<evidence type="ECO:0000256" key="2">
    <source>
        <dbReference type="ARBA" id="ARBA00022475"/>
    </source>
</evidence>
<dbReference type="PANTHER" id="PTHR42770:SF7">
    <property type="entry name" value="MEMBRANE PROTEIN"/>
    <property type="match status" value="1"/>
</dbReference>
<feature type="transmembrane region" description="Helical" evidence="6">
    <location>
        <begin position="136"/>
        <end position="156"/>
    </location>
</feature>
<organism evidence="7 8">
    <name type="scientific">Amycolatopsis acididurans</name>
    <dbReference type="NCBI Taxonomy" id="2724524"/>
    <lineage>
        <taxon>Bacteria</taxon>
        <taxon>Bacillati</taxon>
        <taxon>Actinomycetota</taxon>
        <taxon>Actinomycetes</taxon>
        <taxon>Pseudonocardiales</taxon>
        <taxon>Pseudonocardiaceae</taxon>
        <taxon>Amycolatopsis</taxon>
    </lineage>
</organism>
<keyword evidence="5 6" id="KW-0472">Membrane</keyword>
<keyword evidence="3 6" id="KW-0812">Transmembrane</keyword>
<feature type="transmembrane region" description="Helical" evidence="6">
    <location>
        <begin position="238"/>
        <end position="263"/>
    </location>
</feature>
<protein>
    <submittedName>
        <fullName evidence="7">APC family permease</fullName>
    </submittedName>
</protein>
<dbReference type="EMBL" id="JAAXLS010000003">
    <property type="protein sequence ID" value="NKQ52725.1"/>
    <property type="molecule type" value="Genomic_DNA"/>
</dbReference>